<dbReference type="AlphaFoldDB" id="A0A4V3BZE6"/>
<evidence type="ECO:0000256" key="12">
    <source>
        <dbReference type="RuleBase" id="RU363101"/>
    </source>
</evidence>
<protein>
    <recommendedName>
        <fullName evidence="4 12">Heme exporter protein D</fullName>
    </recommendedName>
</protein>
<dbReference type="EMBL" id="SNWH01000011">
    <property type="protein sequence ID" value="TDO06249.1"/>
    <property type="molecule type" value="Genomic_DNA"/>
</dbReference>
<keyword evidence="9 12" id="KW-0201">Cytochrome c-type biogenesis</keyword>
<reference evidence="14 15" key="1">
    <citation type="submission" date="2019-03" db="EMBL/GenBank/DDBJ databases">
        <title>Freshwater and sediment microbial communities from various areas in North America, analyzing microbe dynamics in response to fracking.</title>
        <authorList>
            <person name="Lamendella R."/>
        </authorList>
    </citation>
    <scope>NUCLEOTIDE SEQUENCE [LARGE SCALE GENOMIC DNA]</scope>
    <source>
        <strain evidence="14 15">1_TX</strain>
    </source>
</reference>
<dbReference type="GO" id="GO:0015886">
    <property type="term" value="P:heme transport"/>
    <property type="evidence" value="ECO:0007669"/>
    <property type="project" value="InterPro"/>
</dbReference>
<name>A0A4V3BZE6_9GAMM</name>
<keyword evidence="7 12" id="KW-0997">Cell inner membrane</keyword>
<evidence type="ECO:0000256" key="4">
    <source>
        <dbReference type="ARBA" id="ARBA00016461"/>
    </source>
</evidence>
<gene>
    <name evidence="14" type="ORF">DFO68_11175</name>
</gene>
<comment type="caution">
    <text evidence="14">The sequence shown here is derived from an EMBL/GenBank/DDBJ whole genome shotgun (WGS) entry which is preliminary data.</text>
</comment>
<dbReference type="InterPro" id="IPR007078">
    <property type="entry name" value="Haem_export_protD_CcmD"/>
</dbReference>
<comment type="similarity">
    <text evidence="3 12">Belongs to the CcmD/CycX/HelD family.</text>
</comment>
<comment type="subcellular location">
    <subcellularLocation>
        <location evidence="2 12">Cell inner membrane</location>
        <topology evidence="2 12">Single-pass membrane protein</topology>
    </subcellularLocation>
</comment>
<dbReference type="PANTHER" id="PTHR37531:SF1">
    <property type="entry name" value="HEME EXPORTER PROTEIN D"/>
    <property type="match status" value="1"/>
</dbReference>
<evidence type="ECO:0000256" key="6">
    <source>
        <dbReference type="ARBA" id="ARBA00022475"/>
    </source>
</evidence>
<dbReference type="GO" id="GO:0017004">
    <property type="term" value="P:cytochrome complex assembly"/>
    <property type="evidence" value="ECO:0007669"/>
    <property type="project" value="UniProtKB-KW"/>
</dbReference>
<dbReference type="Pfam" id="PF04995">
    <property type="entry name" value="CcmD"/>
    <property type="match status" value="1"/>
</dbReference>
<accession>A0A4V3BZE6</accession>
<evidence type="ECO:0000313" key="15">
    <source>
        <dbReference type="Proteomes" id="UP000295150"/>
    </source>
</evidence>
<feature type="compositionally biased region" description="Polar residues" evidence="13">
    <location>
        <begin position="63"/>
        <end position="74"/>
    </location>
</feature>
<keyword evidence="6 12" id="KW-1003">Cell membrane</keyword>
<keyword evidence="15" id="KW-1185">Reference proteome</keyword>
<dbReference type="RefSeq" id="WP_133483492.1">
    <property type="nucleotide sequence ID" value="NZ_SNWH01000011.1"/>
</dbReference>
<evidence type="ECO:0000256" key="1">
    <source>
        <dbReference type="ARBA" id="ARBA00002442"/>
    </source>
</evidence>
<evidence type="ECO:0000256" key="10">
    <source>
        <dbReference type="ARBA" id="ARBA00022989"/>
    </source>
</evidence>
<feature type="region of interest" description="Disordered" evidence="13">
    <location>
        <begin position="56"/>
        <end position="82"/>
    </location>
</feature>
<evidence type="ECO:0000256" key="9">
    <source>
        <dbReference type="ARBA" id="ARBA00022748"/>
    </source>
</evidence>
<sequence>MAFDSLSAFLAMGGHGAYVWAAWGVTGLLLVAVVLHARAERRVLLRDLRRRARRTQGYGAAETQVSHQETQVSHQEGHVHES</sequence>
<keyword evidence="5 12" id="KW-0813">Transport</keyword>
<evidence type="ECO:0000256" key="7">
    <source>
        <dbReference type="ARBA" id="ARBA00022519"/>
    </source>
</evidence>
<dbReference type="Proteomes" id="UP000295150">
    <property type="component" value="Unassembled WGS sequence"/>
</dbReference>
<evidence type="ECO:0000256" key="3">
    <source>
        <dbReference type="ARBA" id="ARBA00008741"/>
    </source>
</evidence>
<dbReference type="GO" id="GO:1903607">
    <property type="term" value="P:cytochrome c biosynthetic process"/>
    <property type="evidence" value="ECO:0007669"/>
    <property type="project" value="TreeGrafter"/>
</dbReference>
<evidence type="ECO:0000256" key="5">
    <source>
        <dbReference type="ARBA" id="ARBA00022448"/>
    </source>
</evidence>
<evidence type="ECO:0000256" key="2">
    <source>
        <dbReference type="ARBA" id="ARBA00004377"/>
    </source>
</evidence>
<evidence type="ECO:0000256" key="11">
    <source>
        <dbReference type="ARBA" id="ARBA00023136"/>
    </source>
</evidence>
<evidence type="ECO:0000313" key="14">
    <source>
        <dbReference type="EMBL" id="TDO06249.1"/>
    </source>
</evidence>
<comment type="function">
    <text evidence="1 12">Required for the export of heme to the periplasm for the biogenesis of c-type cytochromes.</text>
</comment>
<evidence type="ECO:0000256" key="13">
    <source>
        <dbReference type="SAM" id="MobiDB-lite"/>
    </source>
</evidence>
<dbReference type="PANTHER" id="PTHR37531">
    <property type="entry name" value="HEME EXPORTER PROTEIN D"/>
    <property type="match status" value="1"/>
</dbReference>
<keyword evidence="10 12" id="KW-1133">Transmembrane helix</keyword>
<proteinExistence type="inferred from homology"/>
<dbReference type="NCBIfam" id="TIGR03141">
    <property type="entry name" value="cytochro_ccmD"/>
    <property type="match status" value="1"/>
</dbReference>
<evidence type="ECO:0000256" key="8">
    <source>
        <dbReference type="ARBA" id="ARBA00022692"/>
    </source>
</evidence>
<keyword evidence="11 12" id="KW-0472">Membrane</keyword>
<dbReference type="GO" id="GO:0005886">
    <property type="term" value="C:plasma membrane"/>
    <property type="evidence" value="ECO:0007669"/>
    <property type="project" value="UniProtKB-SubCell"/>
</dbReference>
<keyword evidence="8 12" id="KW-0812">Transmembrane</keyword>
<dbReference type="InterPro" id="IPR052075">
    <property type="entry name" value="Heme_exporter_D"/>
</dbReference>
<feature type="transmembrane region" description="Helical" evidence="12">
    <location>
        <begin position="20"/>
        <end position="39"/>
    </location>
</feature>
<organism evidence="14 15">
    <name type="scientific">Halomonas ventosae</name>
    <dbReference type="NCBI Taxonomy" id="229007"/>
    <lineage>
        <taxon>Bacteria</taxon>
        <taxon>Pseudomonadati</taxon>
        <taxon>Pseudomonadota</taxon>
        <taxon>Gammaproteobacteria</taxon>
        <taxon>Oceanospirillales</taxon>
        <taxon>Halomonadaceae</taxon>
        <taxon>Halomonas</taxon>
    </lineage>
</organism>